<dbReference type="InterPro" id="IPR011006">
    <property type="entry name" value="CheY-like_superfamily"/>
</dbReference>
<dbReference type="RefSeq" id="WP_106255071.1">
    <property type="nucleotide sequence ID" value="NZ_CAWNSW010000080.1"/>
</dbReference>
<evidence type="ECO:0000256" key="5">
    <source>
        <dbReference type="ARBA" id="ARBA00022777"/>
    </source>
</evidence>
<keyword evidence="6" id="KW-0902">Two-component regulatory system</keyword>
<feature type="domain" description="Response regulatory" evidence="12">
    <location>
        <begin position="1272"/>
        <end position="1390"/>
    </location>
</feature>
<reference evidence="16" key="1">
    <citation type="submission" date="2018-02" db="EMBL/GenBank/DDBJ databases">
        <authorList>
            <person name="Moore K."/>
            <person name="Momper L."/>
        </authorList>
    </citation>
    <scope>NUCLEOTIDE SEQUENCE [LARGE SCALE GENOMIC DNA]</scope>
    <source>
        <strain evidence="16">ULC18</strain>
    </source>
</reference>
<feature type="domain" description="PAC" evidence="14">
    <location>
        <begin position="794"/>
        <end position="843"/>
    </location>
</feature>
<keyword evidence="4 8" id="KW-0597">Phosphoprotein</keyword>
<evidence type="ECO:0000256" key="3">
    <source>
        <dbReference type="ARBA" id="ARBA00012438"/>
    </source>
</evidence>
<organism evidence="15 16">
    <name type="scientific">Stenomitos frigidus ULC18</name>
    <dbReference type="NCBI Taxonomy" id="2107698"/>
    <lineage>
        <taxon>Bacteria</taxon>
        <taxon>Bacillati</taxon>
        <taxon>Cyanobacteriota</taxon>
        <taxon>Cyanophyceae</taxon>
        <taxon>Leptolyngbyales</taxon>
        <taxon>Leptolyngbyaceae</taxon>
        <taxon>Stenomitos</taxon>
    </lineage>
</organism>
<dbReference type="CDD" id="cd17580">
    <property type="entry name" value="REC_2_DhkD-like"/>
    <property type="match status" value="2"/>
</dbReference>
<dbReference type="SUPFAM" id="SSF47384">
    <property type="entry name" value="Homodimeric domain of signal transducing histidine kinase"/>
    <property type="match status" value="1"/>
</dbReference>
<protein>
    <recommendedName>
        <fullName evidence="7">Circadian input-output histidine kinase CikA</fullName>
        <ecNumber evidence="3">2.7.13.3</ecNumber>
    </recommendedName>
</protein>
<dbReference type="PANTHER" id="PTHR43547">
    <property type="entry name" value="TWO-COMPONENT HISTIDINE KINASE"/>
    <property type="match status" value="1"/>
</dbReference>
<dbReference type="InterPro" id="IPR003661">
    <property type="entry name" value="HisK_dim/P_dom"/>
</dbReference>
<dbReference type="SUPFAM" id="SSF52540">
    <property type="entry name" value="P-loop containing nucleoside triphosphate hydrolases"/>
    <property type="match status" value="1"/>
</dbReference>
<feature type="domain" description="Response regulatory" evidence="12">
    <location>
        <begin position="1493"/>
        <end position="1611"/>
    </location>
</feature>
<dbReference type="Gene3D" id="3.30.565.10">
    <property type="entry name" value="Histidine kinase-like ATPase, C-terminal domain"/>
    <property type="match status" value="1"/>
</dbReference>
<dbReference type="InterPro" id="IPR000845">
    <property type="entry name" value="Nucleoside_phosphorylase_d"/>
</dbReference>
<dbReference type="CDD" id="cd09008">
    <property type="entry name" value="MTAN"/>
    <property type="match status" value="1"/>
</dbReference>
<evidence type="ECO:0000256" key="1">
    <source>
        <dbReference type="ARBA" id="ARBA00000085"/>
    </source>
</evidence>
<dbReference type="GO" id="GO:0009116">
    <property type="term" value="P:nucleoside metabolic process"/>
    <property type="evidence" value="ECO:0007669"/>
    <property type="project" value="InterPro"/>
</dbReference>
<dbReference type="PROSITE" id="PS50113">
    <property type="entry name" value="PAC"/>
    <property type="match status" value="1"/>
</dbReference>
<dbReference type="OrthoDB" id="567960at2"/>
<dbReference type="Pfam" id="PF20703">
    <property type="entry name" value="nSTAND1"/>
    <property type="match status" value="1"/>
</dbReference>
<evidence type="ECO:0000256" key="8">
    <source>
        <dbReference type="PROSITE-ProRule" id="PRU00169"/>
    </source>
</evidence>
<feature type="domain" description="Histidine kinase" evidence="11">
    <location>
        <begin position="1016"/>
        <end position="1250"/>
    </location>
</feature>
<dbReference type="Pfam" id="PF01048">
    <property type="entry name" value="PNP_UDP_1"/>
    <property type="match status" value="1"/>
</dbReference>
<dbReference type="InterPro" id="IPR000014">
    <property type="entry name" value="PAS"/>
</dbReference>
<dbReference type="GO" id="GO:0000155">
    <property type="term" value="F:phosphorelay sensor kinase activity"/>
    <property type="evidence" value="ECO:0007669"/>
    <property type="project" value="InterPro"/>
</dbReference>
<keyword evidence="5" id="KW-0418">Kinase</keyword>
<dbReference type="InterPro" id="IPR035965">
    <property type="entry name" value="PAS-like_dom_sf"/>
</dbReference>
<dbReference type="EMBL" id="PVWK01000017">
    <property type="protein sequence ID" value="PSB33709.1"/>
    <property type="molecule type" value="Genomic_DNA"/>
</dbReference>
<dbReference type="InterPro" id="IPR003594">
    <property type="entry name" value="HATPase_dom"/>
</dbReference>
<dbReference type="SUPFAM" id="SSF52172">
    <property type="entry name" value="CheY-like"/>
    <property type="match status" value="2"/>
</dbReference>
<dbReference type="PROSITE" id="PS50110">
    <property type="entry name" value="RESPONSE_REGULATORY"/>
    <property type="match status" value="2"/>
</dbReference>
<dbReference type="InterPro" id="IPR036097">
    <property type="entry name" value="HisK_dim/P_sf"/>
</dbReference>
<dbReference type="InterPro" id="IPR004358">
    <property type="entry name" value="Sig_transdc_His_kin-like_C"/>
</dbReference>
<evidence type="ECO:0000313" key="16">
    <source>
        <dbReference type="Proteomes" id="UP000239576"/>
    </source>
</evidence>
<evidence type="ECO:0000256" key="4">
    <source>
        <dbReference type="ARBA" id="ARBA00022553"/>
    </source>
</evidence>
<evidence type="ECO:0000313" key="15">
    <source>
        <dbReference type="EMBL" id="PSB33709.1"/>
    </source>
</evidence>
<dbReference type="CDD" id="cd00130">
    <property type="entry name" value="PAS"/>
    <property type="match status" value="1"/>
</dbReference>
<feature type="region of interest" description="Disordered" evidence="10">
    <location>
        <begin position="1395"/>
        <end position="1437"/>
    </location>
</feature>
<feature type="modified residue" description="4-aspartylphosphate" evidence="8">
    <location>
        <position position="1542"/>
    </location>
</feature>
<dbReference type="EC" id="2.7.13.3" evidence="3"/>
<accession>A0A2T1ELT6</accession>
<keyword evidence="9" id="KW-0175">Coiled coil</keyword>
<dbReference type="Gene3D" id="3.40.50.2300">
    <property type="match status" value="2"/>
</dbReference>
<dbReference type="SUPFAM" id="SSF53167">
    <property type="entry name" value="Purine and uridine phosphorylases"/>
    <property type="match status" value="1"/>
</dbReference>
<feature type="coiled-coil region" evidence="9">
    <location>
        <begin position="834"/>
        <end position="868"/>
    </location>
</feature>
<evidence type="ECO:0000259" key="13">
    <source>
        <dbReference type="PROSITE" id="PS50112"/>
    </source>
</evidence>
<evidence type="ECO:0000256" key="10">
    <source>
        <dbReference type="SAM" id="MobiDB-lite"/>
    </source>
</evidence>
<dbReference type="SUPFAM" id="SSF55785">
    <property type="entry name" value="PYP-like sensor domain (PAS domain)"/>
    <property type="match status" value="2"/>
</dbReference>
<dbReference type="FunFam" id="3.30.565.10:FF:000010">
    <property type="entry name" value="Sensor histidine kinase RcsC"/>
    <property type="match status" value="1"/>
</dbReference>
<dbReference type="PANTHER" id="PTHR43547:SF2">
    <property type="entry name" value="HYBRID SIGNAL TRANSDUCTION HISTIDINE KINASE C"/>
    <property type="match status" value="1"/>
</dbReference>
<comment type="caution">
    <text evidence="15">The sequence shown here is derived from an EMBL/GenBank/DDBJ whole genome shotgun (WGS) entry which is preliminary data.</text>
</comment>
<dbReference type="PRINTS" id="PR00344">
    <property type="entry name" value="BCTRLSENSOR"/>
</dbReference>
<dbReference type="SMART" id="SM00448">
    <property type="entry name" value="REC"/>
    <property type="match status" value="2"/>
</dbReference>
<evidence type="ECO:0000256" key="6">
    <source>
        <dbReference type="ARBA" id="ARBA00023012"/>
    </source>
</evidence>
<dbReference type="InterPro" id="IPR005467">
    <property type="entry name" value="His_kinase_dom"/>
</dbReference>
<dbReference type="Gene3D" id="3.40.50.300">
    <property type="entry name" value="P-loop containing nucleotide triphosphate hydrolases"/>
    <property type="match status" value="1"/>
</dbReference>
<evidence type="ECO:0000256" key="2">
    <source>
        <dbReference type="ARBA" id="ARBA00006402"/>
    </source>
</evidence>
<dbReference type="SMART" id="SM00388">
    <property type="entry name" value="HisKA"/>
    <property type="match status" value="1"/>
</dbReference>
<keyword evidence="16" id="KW-1185">Reference proteome</keyword>
<dbReference type="InterPro" id="IPR036890">
    <property type="entry name" value="HATPase_C_sf"/>
</dbReference>
<dbReference type="Pfam" id="PF00512">
    <property type="entry name" value="HisKA"/>
    <property type="match status" value="1"/>
</dbReference>
<name>A0A2T1ELT6_9CYAN</name>
<dbReference type="Gene3D" id="1.10.287.130">
    <property type="match status" value="1"/>
</dbReference>
<dbReference type="Pfam" id="PF13188">
    <property type="entry name" value="PAS_8"/>
    <property type="match status" value="1"/>
</dbReference>
<sequence>MPRAVILTALAVEYLAVRHYLTDLQEEMHPQGTIYERGKFVENGQAWEVGIAEVGAGNAGAAVEAERAIAHFQPDILFFVGIAGGVKDVAIGDVVAATKVYAYESGEVEKQFFTRPALGLSTHALVQRARAEARKGEWLQRLTTSPISQPHAFIAPIAAGEKVIASKESEIFNFVRASYNDAIAVEMEGFGFLSAAFAYPNIKAIVIRGISDLIKDKNANDPAEGTEEERQQKASCNASAFAFEILAKTSVEQSTERLLLPATNTPTQRVQHFVSETCPYQGIRFFDETTKDFFFGRRRIVKILRQKLEQASFVPVIGNSGSGKSSLVRAGLISCLRSKENWRILPPITPSIDPLGQLKQALRSLFQDEPEDLIQLYEAIDNAPKGLETIATKLVEMERILLVVDQFEEVFTLCPSSKEAQRDRFIQLLTQIAELHSAKLTVVVIIRADFISACLRYESLTQLIQQQALYLPVLNQEELREVIIHPAEIQGYELEDRLVEVILEDMRQEPECLPLLQFTLTELWKLATEQEHQLTLTQYRNLGRLAGALNQRADALYSEIGKRFGEQGQLWVKRILLSLVRTGVETKDTRQRQVKADLLAIVDDKTEDQRMIARVLDRLVRERLLVTGGDENAWVDLSHEALIEGWHRFTQWRKEDRDLRRLIDRVRDVYQEWLNNQQEDQFLLMGGLLAQTQNRWSELEALLPLQIKDFHKRSVDYKKTREEEGLQSSSFIGTFIAQIDGDIKEANDQFLQILGYSREEFVGNNLRWTDITPNEYLYIDEQRLAEANQRGECTPYEKEFIRKDGSRASVKISYSLRGEKKNTFFALVLDLTERRQLESMLRQKTERIAKENQEFKEVEIALRQTEKRYRLLFESMEDGFCLIEVMFDAANTPIDYRFLEANPAFSQQTGLAQVEGETARQLLPDLEAHWFEIYGRVAHTGEPVRFEAGSDTMNRWFDVYAFRIGETESHKVAILFKDISDRKRAEQEREILLAQEQAARGEAERANRIKDEFLAVLSHELRTPLNSIIGWSKILRNSELSEDRIQHGLETIERNAELQTQLIEDLLDVSRILQGKLNLTVSPVNLALTIEASIETVRLSAEAKSIQLETKLDEEVGLVLGDSTRLQQVVWNLLTNAIKFTSAGGRVEVRLDEVGNGEASNAYTASTFHPSTYVQITVSDTGKGISSEFLPHVFESFRQADSTTTRKFGGLGLGLAIVRHLLELHGGTIQADSPGEGLGSTFTVWLPLMHSQSVVNPSSHSLKPALNLKGVQVLVVDNDANTRDFIVLLLEEVGATVISAVSADEALDVLLQFQPDVFISDISMPDMDGYTLMQQIRNRSPEQGGSAPAVALTAYAGEIDQQHVFAAGFQQSVSKPVNPELLIATIIQVLEQKPPQDQKTLTEETEKKKLEIHQPEVNRDEQQKSTESESEKQKYKDLKALDKQSLTNLNKEHFETNQNELVADNPPEINCESNEPLSSDYGKNAYLSLSSVCVLIVDDILDSLEVSAFTLEQFGAQVITASSVSEALDSLQQFKPDVLVSDIWMPGEDGYSLIQKVRQLAPEQGGQIPAIALTAYAREPDQQRAISVGFQMHLPKPVNPPSKLVMAVMKLVGKPVRVEDDQVT</sequence>
<gene>
    <name evidence="15" type="ORF">C7B82_04295</name>
</gene>
<proteinExistence type="inferred from homology"/>
<dbReference type="PROSITE" id="PS50109">
    <property type="entry name" value="HIS_KIN"/>
    <property type="match status" value="1"/>
</dbReference>
<evidence type="ECO:0000259" key="11">
    <source>
        <dbReference type="PROSITE" id="PS50109"/>
    </source>
</evidence>
<dbReference type="SUPFAM" id="SSF55874">
    <property type="entry name" value="ATPase domain of HSP90 chaperone/DNA topoisomerase II/histidine kinase"/>
    <property type="match status" value="1"/>
</dbReference>
<dbReference type="NCBIfam" id="TIGR00229">
    <property type="entry name" value="sensory_box"/>
    <property type="match status" value="2"/>
</dbReference>
<dbReference type="Proteomes" id="UP000239576">
    <property type="component" value="Unassembled WGS sequence"/>
</dbReference>
<dbReference type="Gene3D" id="3.30.450.20">
    <property type="entry name" value="PAS domain"/>
    <property type="match status" value="2"/>
</dbReference>
<dbReference type="Pfam" id="PF00072">
    <property type="entry name" value="Response_reg"/>
    <property type="match status" value="2"/>
</dbReference>
<keyword evidence="5" id="KW-0808">Transferase</keyword>
<feature type="domain" description="PAS" evidence="13">
    <location>
        <begin position="735"/>
        <end position="791"/>
    </location>
</feature>
<dbReference type="InterPro" id="IPR027417">
    <property type="entry name" value="P-loop_NTPase"/>
</dbReference>
<dbReference type="SMART" id="SM00091">
    <property type="entry name" value="PAS"/>
    <property type="match status" value="2"/>
</dbReference>
<comment type="similarity">
    <text evidence="2">In the N-terminal section; belongs to the phytochrome family.</text>
</comment>
<dbReference type="Pfam" id="PF13426">
    <property type="entry name" value="PAS_9"/>
    <property type="match status" value="1"/>
</dbReference>
<evidence type="ECO:0000256" key="9">
    <source>
        <dbReference type="SAM" id="Coils"/>
    </source>
</evidence>
<dbReference type="Gene3D" id="3.40.50.1580">
    <property type="entry name" value="Nucleoside phosphorylase domain"/>
    <property type="match status" value="1"/>
</dbReference>
<dbReference type="PROSITE" id="PS50112">
    <property type="entry name" value="PAS"/>
    <property type="match status" value="1"/>
</dbReference>
<dbReference type="CDD" id="cd00082">
    <property type="entry name" value="HisKA"/>
    <property type="match status" value="1"/>
</dbReference>
<dbReference type="Pfam" id="PF02518">
    <property type="entry name" value="HATPase_c"/>
    <property type="match status" value="1"/>
</dbReference>
<dbReference type="SMART" id="SM00387">
    <property type="entry name" value="HATPase_c"/>
    <property type="match status" value="1"/>
</dbReference>
<dbReference type="InterPro" id="IPR035994">
    <property type="entry name" value="Nucleoside_phosphorylase_sf"/>
</dbReference>
<dbReference type="InterPro" id="IPR049052">
    <property type="entry name" value="nSTAND1"/>
</dbReference>
<evidence type="ECO:0000256" key="7">
    <source>
        <dbReference type="ARBA" id="ARBA00074306"/>
    </source>
</evidence>
<comment type="catalytic activity">
    <reaction evidence="1">
        <text>ATP + protein L-histidine = ADP + protein N-phospho-L-histidine.</text>
        <dbReference type="EC" id="2.7.13.3"/>
    </reaction>
</comment>
<dbReference type="CDD" id="cd16922">
    <property type="entry name" value="HATPase_EvgS-ArcB-TorS-like"/>
    <property type="match status" value="1"/>
</dbReference>
<reference evidence="15 16" key="2">
    <citation type="submission" date="2018-03" db="EMBL/GenBank/DDBJ databases">
        <title>The ancient ancestry and fast evolution of plastids.</title>
        <authorList>
            <person name="Moore K.R."/>
            <person name="Magnabosco C."/>
            <person name="Momper L."/>
            <person name="Gold D.A."/>
            <person name="Bosak T."/>
            <person name="Fournier G.P."/>
        </authorList>
    </citation>
    <scope>NUCLEOTIDE SEQUENCE [LARGE SCALE GENOMIC DNA]</scope>
    <source>
        <strain evidence="15 16">ULC18</strain>
    </source>
</reference>
<dbReference type="InterPro" id="IPR000700">
    <property type="entry name" value="PAS-assoc_C"/>
</dbReference>
<feature type="modified residue" description="4-aspartylphosphate" evidence="8">
    <location>
        <position position="1321"/>
    </location>
</feature>
<dbReference type="InterPro" id="IPR001789">
    <property type="entry name" value="Sig_transdc_resp-reg_receiver"/>
</dbReference>
<evidence type="ECO:0000259" key="12">
    <source>
        <dbReference type="PROSITE" id="PS50110"/>
    </source>
</evidence>
<evidence type="ECO:0000259" key="14">
    <source>
        <dbReference type="PROSITE" id="PS50113"/>
    </source>
</evidence>